<evidence type="ECO:0000256" key="2">
    <source>
        <dbReference type="ARBA" id="ARBA00022490"/>
    </source>
</evidence>
<accession>A0A182SMM1</accession>
<evidence type="ECO:0000313" key="5">
    <source>
        <dbReference type="Proteomes" id="UP000075901"/>
    </source>
</evidence>
<dbReference type="PANTHER" id="PTHR45418:SF1">
    <property type="entry name" value="CANCER_TESTIS ANTIGEN 55"/>
    <property type="match status" value="1"/>
</dbReference>
<dbReference type="InterPro" id="IPR041677">
    <property type="entry name" value="DNA2/NAM7_AAA_11"/>
</dbReference>
<dbReference type="SUPFAM" id="SSF52540">
    <property type="entry name" value="P-loop containing nucleoside triphosphate hydrolases"/>
    <property type="match status" value="1"/>
</dbReference>
<evidence type="ECO:0000313" key="4">
    <source>
        <dbReference type="EnsemblMetazoa" id="AMAM009802-PA"/>
    </source>
</evidence>
<proteinExistence type="predicted"/>
<evidence type="ECO:0000259" key="3">
    <source>
        <dbReference type="Pfam" id="PF13086"/>
    </source>
</evidence>
<keyword evidence="5" id="KW-1185">Reference proteome</keyword>
<dbReference type="CDD" id="cd18038">
    <property type="entry name" value="DEXXQc_Helz-like"/>
    <property type="match status" value="1"/>
</dbReference>
<sequence>MTVEFSIRKSIVVLNVQNLCPQVLILRSIYLYYETHKRVSLFDGVVRMVPGYEFTMEKEIHEKEDRSYHVVLLCHVLGTNYKLRETVLIHLLSPRKARGLPMKLMKLPTFQVPDYVQDVYLNGFLVNQHYNRNASLWLERFTKYRNEKLNASNYVEYLRMLNQIEEFDSHLQVELYTIDNANLEEMLPKEYLLSIDQFKVLPVLLDVGCHVHVQESETDQPKRTNGTVTITRGTIIERSSFFIIKTEIPLKKLCQLRLVFPLNRTQFKMEYMALNHICSLNLQSVLFPVPDTFKPCKYNKKEKLITVWKCIAANEQQKQAIKNIINRTAYPAPYILFGPPGTGKTCTIVEAVLQIWKLRPKSRILVTATSNFACNELTKRLLQFVPTTDIFRYFSLTSERDIHGMDLKVIEVSNMHYGEYETPALQDFTQTRILVCTVMTSARLLQLHVDRNMYDYIFIDECGSCKELSALVPIGCVGTDTVGKKLNASIVLAGDPKQLGPVTRMAYLRDTAHGVSLLERLMNLPMYRKESNNNNEYRPDMVTKLLDNYRSHSALFKFSNEQFYDGELRAKADPETANWALNWHRLPNRDFPMIFHT</sequence>
<dbReference type="GO" id="GO:0032574">
    <property type="term" value="F:5'-3' RNA helicase activity"/>
    <property type="evidence" value="ECO:0007669"/>
    <property type="project" value="InterPro"/>
</dbReference>
<dbReference type="VEuPathDB" id="VectorBase:AMAM009802"/>
<dbReference type="GO" id="GO:0003723">
    <property type="term" value="F:RNA binding"/>
    <property type="evidence" value="ECO:0007669"/>
    <property type="project" value="InterPro"/>
</dbReference>
<name>A0A182SMM1_9DIPT</name>
<feature type="domain" description="DNA2/NAM7 helicase helicase" evidence="3">
    <location>
        <begin position="313"/>
        <end position="383"/>
    </location>
</feature>
<reference evidence="5" key="1">
    <citation type="submission" date="2013-09" db="EMBL/GenBank/DDBJ databases">
        <title>The Genome Sequence of Anopheles maculatus species B.</title>
        <authorList>
            <consortium name="The Broad Institute Genomics Platform"/>
            <person name="Neafsey D.E."/>
            <person name="Besansky N."/>
            <person name="Howell P."/>
            <person name="Walton C."/>
            <person name="Young S.K."/>
            <person name="Zeng Q."/>
            <person name="Gargeya S."/>
            <person name="Fitzgerald M."/>
            <person name="Haas B."/>
            <person name="Abouelleil A."/>
            <person name="Allen A.W."/>
            <person name="Alvarado L."/>
            <person name="Arachchi H.M."/>
            <person name="Berlin A.M."/>
            <person name="Chapman S.B."/>
            <person name="Gainer-Dewar J."/>
            <person name="Goldberg J."/>
            <person name="Griggs A."/>
            <person name="Gujja S."/>
            <person name="Hansen M."/>
            <person name="Howarth C."/>
            <person name="Imamovic A."/>
            <person name="Ireland A."/>
            <person name="Larimer J."/>
            <person name="McCowan C."/>
            <person name="Murphy C."/>
            <person name="Pearson M."/>
            <person name="Poon T.W."/>
            <person name="Priest M."/>
            <person name="Roberts A."/>
            <person name="Saif S."/>
            <person name="Shea T."/>
            <person name="Sisk P."/>
            <person name="Sykes S."/>
            <person name="Wortman J."/>
            <person name="Nusbaum C."/>
            <person name="Birren B."/>
        </authorList>
    </citation>
    <scope>NUCLEOTIDE SEQUENCE [LARGE SCALE GENOMIC DNA]</scope>
    <source>
        <strain evidence="5">maculatus3</strain>
    </source>
</reference>
<reference evidence="4" key="2">
    <citation type="submission" date="2020-05" db="UniProtKB">
        <authorList>
            <consortium name="EnsemblMetazoa"/>
        </authorList>
    </citation>
    <scope>IDENTIFICATION</scope>
    <source>
        <strain evidence="4">maculatus3</strain>
    </source>
</reference>
<dbReference type="InterPro" id="IPR026122">
    <property type="entry name" value="MOV-10/SDE3_DEXXQ/H-box"/>
</dbReference>
<protein>
    <recommendedName>
        <fullName evidence="3">DNA2/NAM7 helicase helicase domain-containing protein</fullName>
    </recommendedName>
</protein>
<dbReference type="Proteomes" id="UP000075901">
    <property type="component" value="Unassembled WGS sequence"/>
</dbReference>
<comment type="subcellular location">
    <subcellularLocation>
        <location evidence="1">Cytoplasm</location>
    </subcellularLocation>
</comment>
<organism evidence="4 5">
    <name type="scientific">Anopheles maculatus</name>
    <dbReference type="NCBI Taxonomy" id="74869"/>
    <lineage>
        <taxon>Eukaryota</taxon>
        <taxon>Metazoa</taxon>
        <taxon>Ecdysozoa</taxon>
        <taxon>Arthropoda</taxon>
        <taxon>Hexapoda</taxon>
        <taxon>Insecta</taxon>
        <taxon>Pterygota</taxon>
        <taxon>Neoptera</taxon>
        <taxon>Endopterygota</taxon>
        <taxon>Diptera</taxon>
        <taxon>Nematocera</taxon>
        <taxon>Culicoidea</taxon>
        <taxon>Culicidae</taxon>
        <taxon>Anophelinae</taxon>
        <taxon>Anopheles</taxon>
        <taxon>Anopheles maculatus group</taxon>
    </lineage>
</organism>
<keyword evidence="2" id="KW-0963">Cytoplasm</keyword>
<evidence type="ECO:0000256" key="1">
    <source>
        <dbReference type="ARBA" id="ARBA00004496"/>
    </source>
</evidence>
<dbReference type="Pfam" id="PF13086">
    <property type="entry name" value="AAA_11"/>
    <property type="match status" value="2"/>
</dbReference>
<dbReference type="EnsemblMetazoa" id="AMAM009802-RA">
    <property type="protein sequence ID" value="AMAM009802-PA"/>
    <property type="gene ID" value="AMAM009802"/>
</dbReference>
<dbReference type="PANTHER" id="PTHR45418">
    <property type="entry name" value="CANCER/TESTIS ANTIGEN 55"/>
    <property type="match status" value="1"/>
</dbReference>
<feature type="domain" description="DNA2/NAM7 helicase helicase" evidence="3">
    <location>
        <begin position="429"/>
        <end position="503"/>
    </location>
</feature>
<dbReference type="GO" id="GO:0005737">
    <property type="term" value="C:cytoplasm"/>
    <property type="evidence" value="ECO:0007669"/>
    <property type="project" value="UniProtKB-SubCell"/>
</dbReference>
<dbReference type="InterPro" id="IPR027417">
    <property type="entry name" value="P-loop_NTPase"/>
</dbReference>
<dbReference type="Gene3D" id="3.40.50.300">
    <property type="entry name" value="P-loop containing nucleotide triphosphate hydrolases"/>
    <property type="match status" value="1"/>
</dbReference>
<dbReference type="AlphaFoldDB" id="A0A182SMM1"/>